<feature type="chain" id="PRO_5001755393" description="M23ase beta-sheet core domain-containing protein" evidence="2">
    <location>
        <begin position="39"/>
        <end position="423"/>
    </location>
</feature>
<sequence>MPIARRDCKVYRQGAQPFACKLTLLIALLLCWQLSAFAQEAQPQEKRSKLEALKQMLGLKRSEYQNIQGQEQQLVAELERLEQDLKTYQEQLDEQKTVLAAQQKELSAIERRLRGMESLQTQKKTAMAQRLRAMYKMGDLGYLTPLLATSSTADVQQHLKYLQIISDSDRQLFNETEVTMRAIREEQAKLEQQREETLAVQKTIAEQHKQIRAQQKQKEVLLAKIMTDKQQYAALIQRLEGSAGELQTFLTDLDNKRAAEAEKAKPAQNVGAEITFPENPQSITESYAAHFRANKGKLLWPVEGKIITEFGPLRIGDTYTTSNGVDIQAQRGTPFYSVFKGTVMFAGWFKNYGKIVIVDHGGNFLSLYAHADEIGVKVGQKIETRQELGKVGDTGSLKGASLHFEVRVNGTPENPKQWLAKVR</sequence>
<evidence type="ECO:0000313" key="5">
    <source>
        <dbReference type="Proteomes" id="UP000030700"/>
    </source>
</evidence>
<evidence type="ECO:0000313" key="4">
    <source>
        <dbReference type="EMBL" id="GAK54559.1"/>
    </source>
</evidence>
<accession>A0A081BT28</accession>
<dbReference type="InterPro" id="IPR050570">
    <property type="entry name" value="Cell_wall_metabolism_enzyme"/>
</dbReference>
<dbReference type="Gene3D" id="2.70.70.10">
    <property type="entry name" value="Glucose Permease (Domain IIA)"/>
    <property type="match status" value="1"/>
</dbReference>
<name>A0A081BT28_9BACT</name>
<proteinExistence type="predicted"/>
<dbReference type="PANTHER" id="PTHR21666:SF270">
    <property type="entry name" value="MUREIN HYDROLASE ACTIVATOR ENVC"/>
    <property type="match status" value="1"/>
</dbReference>
<keyword evidence="1" id="KW-0175">Coiled coil</keyword>
<evidence type="ECO:0000259" key="3">
    <source>
        <dbReference type="Pfam" id="PF01551"/>
    </source>
</evidence>
<dbReference type="Proteomes" id="UP000030700">
    <property type="component" value="Unassembled WGS sequence"/>
</dbReference>
<organism evidence="4 5">
    <name type="scientific">Candidatus Moduliflexus flocculans</name>
    <dbReference type="NCBI Taxonomy" id="1499966"/>
    <lineage>
        <taxon>Bacteria</taxon>
        <taxon>Candidatus Moduliflexota</taxon>
        <taxon>Candidatus Moduliflexia</taxon>
        <taxon>Candidatus Moduliflexales</taxon>
        <taxon>Candidatus Moduliflexaceae</taxon>
    </lineage>
</organism>
<dbReference type="GO" id="GO:0004222">
    <property type="term" value="F:metalloendopeptidase activity"/>
    <property type="evidence" value="ECO:0007669"/>
    <property type="project" value="TreeGrafter"/>
</dbReference>
<keyword evidence="2" id="KW-0732">Signal</keyword>
<dbReference type="SUPFAM" id="SSF51261">
    <property type="entry name" value="Duplicated hybrid motif"/>
    <property type="match status" value="1"/>
</dbReference>
<dbReference type="STRING" id="1499966.U14_05846"/>
<dbReference type="HOGENOM" id="CLU_029425_4_0_0"/>
<feature type="signal peptide" evidence="2">
    <location>
        <begin position="1"/>
        <end position="38"/>
    </location>
</feature>
<feature type="coiled-coil region" evidence="1">
    <location>
        <begin position="173"/>
        <end position="203"/>
    </location>
</feature>
<dbReference type="Pfam" id="PF01551">
    <property type="entry name" value="Peptidase_M23"/>
    <property type="match status" value="1"/>
</dbReference>
<gene>
    <name evidence="4" type="ORF">U14_05846</name>
</gene>
<evidence type="ECO:0000256" key="2">
    <source>
        <dbReference type="SAM" id="SignalP"/>
    </source>
</evidence>
<keyword evidence="5" id="KW-1185">Reference proteome</keyword>
<dbReference type="CDD" id="cd12797">
    <property type="entry name" value="M23_peptidase"/>
    <property type="match status" value="1"/>
</dbReference>
<dbReference type="InterPro" id="IPR011055">
    <property type="entry name" value="Dup_hybrid_motif"/>
</dbReference>
<protein>
    <recommendedName>
        <fullName evidence="3">M23ase beta-sheet core domain-containing protein</fullName>
    </recommendedName>
</protein>
<dbReference type="InterPro" id="IPR016047">
    <property type="entry name" value="M23ase_b-sheet_dom"/>
</dbReference>
<dbReference type="EMBL" id="DF820461">
    <property type="protein sequence ID" value="GAK54559.1"/>
    <property type="molecule type" value="Genomic_DNA"/>
</dbReference>
<dbReference type="PANTHER" id="PTHR21666">
    <property type="entry name" value="PEPTIDASE-RELATED"/>
    <property type="match status" value="1"/>
</dbReference>
<reference evidence="4 5" key="1">
    <citation type="journal article" date="2015" name="PeerJ">
        <title>First genomic representation of candidate bacterial phylum KSB3 points to enhanced environmental sensing as a trigger of wastewater bulking.</title>
        <authorList>
            <person name="Sekiguchi Y."/>
            <person name="Ohashi A."/>
            <person name="Parks D.H."/>
            <person name="Yamauchi T."/>
            <person name="Tyson G.W."/>
            <person name="Hugenholtz P."/>
        </authorList>
    </citation>
    <scope>NUCLEOTIDE SEQUENCE [LARGE SCALE GENOMIC DNA]</scope>
</reference>
<feature type="domain" description="M23ase beta-sheet core" evidence="3">
    <location>
        <begin position="322"/>
        <end position="415"/>
    </location>
</feature>
<dbReference type="Gene3D" id="6.10.250.3150">
    <property type="match status" value="1"/>
</dbReference>
<feature type="coiled-coil region" evidence="1">
    <location>
        <begin position="64"/>
        <end position="119"/>
    </location>
</feature>
<dbReference type="AlphaFoldDB" id="A0A081BT28"/>
<evidence type="ECO:0000256" key="1">
    <source>
        <dbReference type="SAM" id="Coils"/>
    </source>
</evidence>